<organism evidence="2 5">
    <name type="scientific">Myxococcus fulvus</name>
    <dbReference type="NCBI Taxonomy" id="33"/>
    <lineage>
        <taxon>Bacteria</taxon>
        <taxon>Pseudomonadati</taxon>
        <taxon>Myxococcota</taxon>
        <taxon>Myxococcia</taxon>
        <taxon>Myxococcales</taxon>
        <taxon>Cystobacterineae</taxon>
        <taxon>Myxococcaceae</taxon>
        <taxon>Myxococcus</taxon>
    </lineage>
</organism>
<protein>
    <submittedName>
        <fullName evidence="3">Carboxypeptidase regulatory-like domain-containing protein</fullName>
    </submittedName>
</protein>
<dbReference type="InterPro" id="IPR013783">
    <property type="entry name" value="Ig-like_fold"/>
</dbReference>
<evidence type="ECO:0000313" key="2">
    <source>
        <dbReference type="EMBL" id="GEN12277.1"/>
    </source>
</evidence>
<sequence>MFEAREKPPHGEGKCLFDEGAGVGVLAGKDCQSHALPVVWVRGLVLDNPAGAGVEDTMRLKLVGMVACAVVVLACGDGTSDGLVGRVTQEGQPVQGALVYLTEAPSASTETDADGRFKLSAPSGRHEITARYQAEDGALNEQRFMAEVDVTAELRLPRPTRLQEPVVVDAGTVRLSWNPYPGADFREYKLYRAKSAALDETTGTLVYVGMVPGDAEFVDEDVRPGDVYFYRLFVMNDFGRLAGSNIKRLSMPNVNLVQGGDFEEFAVGSAPTGFTLGADQQWVVSDERAHSGTRAVRGTGGFSYLFQGLRQHIPGKLLVQGARYRLSFYYQRESFERPDPSDPDYSRGNSISLRLDVPEMAWGEAYHTLLGEGVDTTWQLMTRTFIVDKSGDASVIVWIDRERNGPSPDWVVWIDDVKFERVLE</sequence>
<dbReference type="Proteomes" id="UP000183760">
    <property type="component" value="Unassembled WGS sequence"/>
</dbReference>
<dbReference type="STRING" id="1334629.MFUL124B02_21565"/>
<comment type="caution">
    <text evidence="2">The sequence shown here is derived from an EMBL/GenBank/DDBJ whole genome shotgun (WGS) entry which is preliminary data.</text>
</comment>
<dbReference type="InterPro" id="IPR036116">
    <property type="entry name" value="FN3_sf"/>
</dbReference>
<evidence type="ECO:0000313" key="4">
    <source>
        <dbReference type="Proteomes" id="UP000183760"/>
    </source>
</evidence>
<dbReference type="EMBL" id="FOIB01000007">
    <property type="protein sequence ID" value="SEU27331.1"/>
    <property type="molecule type" value="Genomic_DNA"/>
</dbReference>
<dbReference type="CDD" id="cd00063">
    <property type="entry name" value="FN3"/>
    <property type="match status" value="1"/>
</dbReference>
<dbReference type="Pfam" id="PF13620">
    <property type="entry name" value="CarboxypepD_reg"/>
    <property type="match status" value="1"/>
</dbReference>
<dbReference type="Proteomes" id="UP000321514">
    <property type="component" value="Unassembled WGS sequence"/>
</dbReference>
<dbReference type="InterPro" id="IPR003961">
    <property type="entry name" value="FN3_dom"/>
</dbReference>
<dbReference type="AlphaFoldDB" id="A0A511TDN6"/>
<name>A0A511TDN6_MYXFU</name>
<reference evidence="2 5" key="2">
    <citation type="submission" date="2019-07" db="EMBL/GenBank/DDBJ databases">
        <title>Whole genome shotgun sequence of Myxococcus fulvus NBRC 100333.</title>
        <authorList>
            <person name="Hosoyama A."/>
            <person name="Uohara A."/>
            <person name="Ohji S."/>
            <person name="Ichikawa N."/>
        </authorList>
    </citation>
    <scope>NUCLEOTIDE SEQUENCE [LARGE SCALE GENOMIC DNA]</scope>
    <source>
        <strain evidence="2 5">NBRC 100333</strain>
    </source>
</reference>
<dbReference type="PROSITE" id="PS50853">
    <property type="entry name" value="FN3"/>
    <property type="match status" value="1"/>
</dbReference>
<dbReference type="EMBL" id="BJXR01000059">
    <property type="protein sequence ID" value="GEN12277.1"/>
    <property type="molecule type" value="Genomic_DNA"/>
</dbReference>
<reference evidence="3 4" key="1">
    <citation type="submission" date="2016-10" db="EMBL/GenBank/DDBJ databases">
        <authorList>
            <person name="Varghese N."/>
            <person name="Submissions S."/>
        </authorList>
    </citation>
    <scope>NUCLEOTIDE SEQUENCE [LARGE SCALE GENOMIC DNA]</scope>
    <source>
        <strain evidence="3 4">DSM 16525</strain>
    </source>
</reference>
<accession>A0A511TDN6</accession>
<keyword evidence="4" id="KW-1185">Reference proteome</keyword>
<feature type="domain" description="Fibronectin type-III" evidence="1">
    <location>
        <begin position="158"/>
        <end position="254"/>
    </location>
</feature>
<gene>
    <name evidence="2" type="ORF">MFU01_73140</name>
    <name evidence="3" type="ORF">SAMN05443572_107433</name>
</gene>
<dbReference type="Gene3D" id="2.60.120.260">
    <property type="entry name" value="Galactose-binding domain-like"/>
    <property type="match status" value="1"/>
</dbReference>
<proteinExistence type="predicted"/>
<evidence type="ECO:0000313" key="3">
    <source>
        <dbReference type="EMBL" id="SEU27331.1"/>
    </source>
</evidence>
<dbReference type="SUPFAM" id="SSF49464">
    <property type="entry name" value="Carboxypeptidase regulatory domain-like"/>
    <property type="match status" value="1"/>
</dbReference>
<dbReference type="SUPFAM" id="SSF49265">
    <property type="entry name" value="Fibronectin type III"/>
    <property type="match status" value="1"/>
</dbReference>
<dbReference type="InterPro" id="IPR008969">
    <property type="entry name" value="CarboxyPept-like_regulatory"/>
</dbReference>
<evidence type="ECO:0000313" key="5">
    <source>
        <dbReference type="Proteomes" id="UP000321514"/>
    </source>
</evidence>
<dbReference type="Gene3D" id="2.60.40.1120">
    <property type="entry name" value="Carboxypeptidase-like, regulatory domain"/>
    <property type="match status" value="1"/>
</dbReference>
<dbReference type="Gene3D" id="2.60.40.10">
    <property type="entry name" value="Immunoglobulins"/>
    <property type="match status" value="1"/>
</dbReference>
<evidence type="ECO:0000259" key="1">
    <source>
        <dbReference type="PROSITE" id="PS50853"/>
    </source>
</evidence>